<organism evidence="1 2">
    <name type="scientific">Hibiscus sabdariffa</name>
    <name type="common">roselle</name>
    <dbReference type="NCBI Taxonomy" id="183260"/>
    <lineage>
        <taxon>Eukaryota</taxon>
        <taxon>Viridiplantae</taxon>
        <taxon>Streptophyta</taxon>
        <taxon>Embryophyta</taxon>
        <taxon>Tracheophyta</taxon>
        <taxon>Spermatophyta</taxon>
        <taxon>Magnoliopsida</taxon>
        <taxon>eudicotyledons</taxon>
        <taxon>Gunneridae</taxon>
        <taxon>Pentapetalae</taxon>
        <taxon>rosids</taxon>
        <taxon>malvids</taxon>
        <taxon>Malvales</taxon>
        <taxon>Malvaceae</taxon>
        <taxon>Malvoideae</taxon>
        <taxon>Hibiscus</taxon>
    </lineage>
</organism>
<gene>
    <name evidence="1" type="ORF">V6N11_083430</name>
</gene>
<reference evidence="1 2" key="1">
    <citation type="journal article" date="2024" name="G3 (Bethesda)">
        <title>Genome assembly of Hibiscus sabdariffa L. provides insights into metabolisms of medicinal natural products.</title>
        <authorList>
            <person name="Kim T."/>
        </authorList>
    </citation>
    <scope>NUCLEOTIDE SEQUENCE [LARGE SCALE GENOMIC DNA]</scope>
    <source>
        <strain evidence="1">TK-2024</strain>
        <tissue evidence="1">Old leaves</tissue>
    </source>
</reference>
<dbReference type="EMBL" id="JBBPBN010000036">
    <property type="protein sequence ID" value="KAK9001651.1"/>
    <property type="molecule type" value="Genomic_DNA"/>
</dbReference>
<protein>
    <submittedName>
        <fullName evidence="1">Uncharacterized protein</fullName>
    </submittedName>
</protein>
<dbReference type="SUPFAM" id="SSF52047">
    <property type="entry name" value="RNI-like"/>
    <property type="match status" value="1"/>
</dbReference>
<proteinExistence type="predicted"/>
<accession>A0ABR2QLU4</accession>
<dbReference type="Proteomes" id="UP001396334">
    <property type="component" value="Unassembled WGS sequence"/>
</dbReference>
<evidence type="ECO:0000313" key="1">
    <source>
        <dbReference type="EMBL" id="KAK9001651.1"/>
    </source>
</evidence>
<dbReference type="Gene3D" id="3.80.10.10">
    <property type="entry name" value="Ribonuclease Inhibitor"/>
    <property type="match status" value="1"/>
</dbReference>
<dbReference type="InterPro" id="IPR032675">
    <property type="entry name" value="LRR_dom_sf"/>
</dbReference>
<name>A0ABR2QLU4_9ROSI</name>
<keyword evidence="2" id="KW-1185">Reference proteome</keyword>
<sequence length="118" mass="13505">MTQLRRLDVGNVKETDEKIFCIAIAKMVHLESLGVTSSNEDELLKMDALGSAPPDLGKLMLAGKLEKVPHWFNSLDNLTNLYLHWCRLRDDFLPHIQALRNLVVIRLLNAYEGEQLDY</sequence>
<evidence type="ECO:0000313" key="2">
    <source>
        <dbReference type="Proteomes" id="UP001396334"/>
    </source>
</evidence>
<comment type="caution">
    <text evidence="1">The sequence shown here is derived from an EMBL/GenBank/DDBJ whole genome shotgun (WGS) entry which is preliminary data.</text>
</comment>